<reference evidence="3" key="1">
    <citation type="submission" date="2021-03" db="EMBL/GenBank/DDBJ databases">
        <title>Draft genome sequence of rust myrtle Austropuccinia psidii MF-1, a brazilian biotype.</title>
        <authorList>
            <person name="Quecine M.C."/>
            <person name="Pachon D.M.R."/>
            <person name="Bonatelli M.L."/>
            <person name="Correr F.H."/>
            <person name="Franceschini L.M."/>
            <person name="Leite T.F."/>
            <person name="Margarido G.R.A."/>
            <person name="Almeida C.A."/>
            <person name="Ferrarezi J.A."/>
            <person name="Labate C.A."/>
        </authorList>
    </citation>
    <scope>NUCLEOTIDE SEQUENCE</scope>
    <source>
        <strain evidence="3">MF-1</strain>
    </source>
</reference>
<evidence type="ECO:0000256" key="1">
    <source>
        <dbReference type="PROSITE-ProRule" id="PRU00047"/>
    </source>
</evidence>
<proteinExistence type="predicted"/>
<dbReference type="PROSITE" id="PS50158">
    <property type="entry name" value="ZF_CCHC"/>
    <property type="match status" value="1"/>
</dbReference>
<name>A0A9Q3I6M8_9BASI</name>
<evidence type="ECO:0000259" key="2">
    <source>
        <dbReference type="PROSITE" id="PS50158"/>
    </source>
</evidence>
<comment type="caution">
    <text evidence="3">The sequence shown here is derived from an EMBL/GenBank/DDBJ whole genome shotgun (WGS) entry which is preliminary data.</text>
</comment>
<sequence length="337" mass="36892">MSGSTHSKKAANNNTDAKALSNEVYSLLNSLQSEVSSLKSARTSDTAKMQFLQMALSSPLPALSPYHPTPCTVSSAYKRFMQEPYRAVDQSSHLQCDGSNFAKWVAGLNQVLCIALNSKLLVDDCPTLMENWSPQDSRAILHFIDATIPPPMPCASELSRRAQRLRSFLILSRRGAALLGVEADELEGLLAQAACHAPPSLGQVAFDQLVMAEILAKGYKKPLSTFVSQIIMSASQKDSKPTQYPSPFIYRVSEPLDSLALYSRPQSPHFPRTLASANKVCCPPEYLVNKLGGSCFQCGCAGHWRADCLHTRWFANPNLRPPLPGPSCPMRQGMPEH</sequence>
<dbReference type="AlphaFoldDB" id="A0A9Q3I6M8"/>
<dbReference type="EMBL" id="AVOT02037189">
    <property type="protein sequence ID" value="MBW0531851.1"/>
    <property type="molecule type" value="Genomic_DNA"/>
</dbReference>
<keyword evidence="1" id="KW-0862">Zinc</keyword>
<dbReference type="InterPro" id="IPR001878">
    <property type="entry name" value="Znf_CCHC"/>
</dbReference>
<dbReference type="Proteomes" id="UP000765509">
    <property type="component" value="Unassembled WGS sequence"/>
</dbReference>
<accession>A0A9Q3I6M8</accession>
<feature type="domain" description="CCHC-type" evidence="2">
    <location>
        <begin position="295"/>
        <end position="308"/>
    </location>
</feature>
<dbReference type="GO" id="GO:0008270">
    <property type="term" value="F:zinc ion binding"/>
    <property type="evidence" value="ECO:0007669"/>
    <property type="project" value="UniProtKB-KW"/>
</dbReference>
<organism evidence="3 4">
    <name type="scientific">Austropuccinia psidii MF-1</name>
    <dbReference type="NCBI Taxonomy" id="1389203"/>
    <lineage>
        <taxon>Eukaryota</taxon>
        <taxon>Fungi</taxon>
        <taxon>Dikarya</taxon>
        <taxon>Basidiomycota</taxon>
        <taxon>Pucciniomycotina</taxon>
        <taxon>Pucciniomycetes</taxon>
        <taxon>Pucciniales</taxon>
        <taxon>Sphaerophragmiaceae</taxon>
        <taxon>Austropuccinia</taxon>
    </lineage>
</organism>
<evidence type="ECO:0000313" key="4">
    <source>
        <dbReference type="Proteomes" id="UP000765509"/>
    </source>
</evidence>
<protein>
    <recommendedName>
        <fullName evidence="2">CCHC-type domain-containing protein</fullName>
    </recommendedName>
</protein>
<keyword evidence="4" id="KW-1185">Reference proteome</keyword>
<keyword evidence="1" id="KW-0863">Zinc-finger</keyword>
<keyword evidence="1" id="KW-0479">Metal-binding</keyword>
<dbReference type="GO" id="GO:0003676">
    <property type="term" value="F:nucleic acid binding"/>
    <property type="evidence" value="ECO:0007669"/>
    <property type="project" value="InterPro"/>
</dbReference>
<gene>
    <name evidence="3" type="ORF">O181_071566</name>
</gene>
<evidence type="ECO:0000313" key="3">
    <source>
        <dbReference type="EMBL" id="MBW0531851.1"/>
    </source>
</evidence>
<dbReference type="OrthoDB" id="1099063at2759"/>